<keyword evidence="2" id="KW-1185">Reference proteome</keyword>
<dbReference type="RefSeq" id="WP_156915333.1">
    <property type="nucleotide sequence ID" value="NZ_CP104144.1"/>
</dbReference>
<protein>
    <submittedName>
        <fullName evidence="1">Uncharacterized protein</fullName>
    </submittedName>
</protein>
<dbReference type="EMBL" id="CP104144">
    <property type="protein sequence ID" value="UWU18329.1"/>
    <property type="molecule type" value="Genomic_DNA"/>
</dbReference>
<dbReference type="Proteomes" id="UP001060123">
    <property type="component" value="Plasmid pWSM1592_1"/>
</dbReference>
<sequence>MGDRTIHLPFVAVNAVRGTGLPQLAPGDRDDERKHIDVAANPAVPPRVQWMRLYVSSYGTYGETMHAGKICEQVVQEWAVTICHNRRPGQLKNVPSYFTILDRDAIDILKGHTTFDGKTRYDHVSRMKLVIGEPETVCDEPSEHCTAAVAISPRLLAIWSTWLSAKSRETASAAGLRQGRAIKWFVDSQIGNIRASLPKSPFKKADIERAFLSLA</sequence>
<evidence type="ECO:0000313" key="1">
    <source>
        <dbReference type="EMBL" id="UWU18329.1"/>
    </source>
</evidence>
<name>A0ABY5XUM3_RHISU</name>
<proteinExistence type="predicted"/>
<organism evidence="1 2">
    <name type="scientific">Rhizobium sullae</name>
    <name type="common">Rhizobium hedysari</name>
    <dbReference type="NCBI Taxonomy" id="50338"/>
    <lineage>
        <taxon>Bacteria</taxon>
        <taxon>Pseudomonadati</taxon>
        <taxon>Pseudomonadota</taxon>
        <taxon>Alphaproteobacteria</taxon>
        <taxon>Hyphomicrobiales</taxon>
        <taxon>Rhizobiaceae</taxon>
        <taxon>Rhizobium/Agrobacterium group</taxon>
        <taxon>Rhizobium</taxon>
    </lineage>
</organism>
<reference evidence="1" key="1">
    <citation type="submission" date="2022-09" db="EMBL/GenBank/DDBJ databases">
        <title>Australian commercial rhizobial inoculants.</title>
        <authorList>
            <person name="Kohlmeier M.G."/>
            <person name="O'Hara G.W."/>
            <person name="Colombi E."/>
            <person name="Ramsay J.P."/>
            <person name="Terpolilli J."/>
        </authorList>
    </citation>
    <scope>NUCLEOTIDE SEQUENCE</scope>
    <source>
        <strain evidence="1">WSM1592</strain>
        <plasmid evidence="1">pWSM1592_1</plasmid>
    </source>
</reference>
<evidence type="ECO:0000313" key="2">
    <source>
        <dbReference type="Proteomes" id="UP001060123"/>
    </source>
</evidence>
<accession>A0ABY5XUM3</accession>
<keyword evidence="1" id="KW-0614">Plasmid</keyword>
<geneLocation type="plasmid" evidence="1 2">
    <name>pWSM1592_1</name>
</geneLocation>
<gene>
    <name evidence="1" type="ORF">N2599_24105</name>
</gene>